<dbReference type="GO" id="GO:0003824">
    <property type="term" value="F:catalytic activity"/>
    <property type="evidence" value="ECO:0007669"/>
    <property type="project" value="InterPro"/>
</dbReference>
<dbReference type="Gene3D" id="3.90.1300.10">
    <property type="entry name" value="Amidase signature (AS) domain"/>
    <property type="match status" value="1"/>
</dbReference>
<dbReference type="PANTHER" id="PTHR11895">
    <property type="entry name" value="TRANSAMIDASE"/>
    <property type="match status" value="1"/>
</dbReference>
<dbReference type="InterPro" id="IPR000120">
    <property type="entry name" value="Amidase"/>
</dbReference>
<dbReference type="Proteomes" id="UP000038010">
    <property type="component" value="Unassembled WGS sequence"/>
</dbReference>
<dbReference type="OrthoDB" id="1879366at2759"/>
<evidence type="ECO:0000259" key="1">
    <source>
        <dbReference type="Pfam" id="PF01425"/>
    </source>
</evidence>
<name>A0A0N1H3E6_9EURO</name>
<accession>A0A0N1H3E6</accession>
<dbReference type="RefSeq" id="XP_017995326.1">
    <property type="nucleotide sequence ID" value="XM_018150550.1"/>
</dbReference>
<organism evidence="2 3">
    <name type="scientific">Cyphellophora attinorum</name>
    <dbReference type="NCBI Taxonomy" id="1664694"/>
    <lineage>
        <taxon>Eukaryota</taxon>
        <taxon>Fungi</taxon>
        <taxon>Dikarya</taxon>
        <taxon>Ascomycota</taxon>
        <taxon>Pezizomycotina</taxon>
        <taxon>Eurotiomycetes</taxon>
        <taxon>Chaetothyriomycetidae</taxon>
        <taxon>Chaetothyriales</taxon>
        <taxon>Cyphellophoraceae</taxon>
        <taxon>Cyphellophora</taxon>
    </lineage>
</organism>
<evidence type="ECO:0000313" key="2">
    <source>
        <dbReference type="EMBL" id="KPI35363.1"/>
    </source>
</evidence>
<sequence length="638" mass="68586">MSLAALVDTDQSESPVTVERLRSLARRNGFTIPPQHEASWLLGLRSSYFIATYVSSLPVYIDPSLAPVPTKDQIRVYGRPDPQSNALNAWCHTTSLQAREPMSDLLKDRGVVAKDTIAVAGVPQTLGTLPQFISRSKEYPCSTIDAPVVQRLLLAGATLKGTSTCENYSLSPMSYTSAFGPVHNPWQHGYNSGGSSSGSAALVGLSMARLSGQEGLEHLGPAVDLALGGDQAGSIRLPASFCGIYGLKPSFGLIPYTGIAGLSAMIDHVGPLATTIEDIALLLSVTAGYDGIDPRMSPESPLRDNVVSYHDELVKFTRNFSLEQHRGLHRPILRVGLISESFTVFGMSQEVASVVHCSATKYFSAVGAQVSTISIPLHLDGPAIWTAAVRNQMASSAFGGRAGEMLTHDLPHLAPRWPLGQEVYDHLSTHNPAVILTALGESLLTDCDMLPLSAQRTAHRQALQLRAVYDKALEEVDVLITPTGLTAAPPLPKLDNGHEASSSIENLLRLSAGSTNNTSPFNITGHPALNVPCGWATTPDGLHKLPVGMQIIGKRFGDFEVLKAAKISSWEEDSWDLGLDEGAATRASARKLQTPGMALLKRNEHAMYLFEVSSSLALFTHRWSNIKALKVFSVVHLR</sequence>
<keyword evidence="3" id="KW-1185">Reference proteome</keyword>
<dbReference type="GeneID" id="28742430"/>
<dbReference type="InterPro" id="IPR023631">
    <property type="entry name" value="Amidase_dom"/>
</dbReference>
<dbReference type="VEuPathDB" id="FungiDB:AB675_9970"/>
<dbReference type="AlphaFoldDB" id="A0A0N1H3E6"/>
<protein>
    <submittedName>
        <fullName evidence="2">Amidase</fullName>
    </submittedName>
</protein>
<feature type="domain" description="Amidase" evidence="1">
    <location>
        <begin position="111"/>
        <end position="562"/>
    </location>
</feature>
<proteinExistence type="predicted"/>
<reference evidence="2 3" key="1">
    <citation type="submission" date="2015-06" db="EMBL/GenBank/DDBJ databases">
        <title>Draft genome of the ant-associated black yeast Phialophora attae CBS 131958.</title>
        <authorList>
            <person name="Moreno L.F."/>
            <person name="Stielow B.J."/>
            <person name="de Hoog S."/>
            <person name="Vicente V.A."/>
            <person name="Weiss V.A."/>
            <person name="de Vries M."/>
            <person name="Cruz L.M."/>
            <person name="Souza E.M."/>
        </authorList>
    </citation>
    <scope>NUCLEOTIDE SEQUENCE [LARGE SCALE GENOMIC DNA]</scope>
    <source>
        <strain evidence="2 3">CBS 131958</strain>
    </source>
</reference>
<dbReference type="PANTHER" id="PTHR11895:SF171">
    <property type="entry name" value="AMIDASE DOMAIN-CONTAINING PROTEIN"/>
    <property type="match status" value="1"/>
</dbReference>
<dbReference type="SUPFAM" id="SSF75304">
    <property type="entry name" value="Amidase signature (AS) enzymes"/>
    <property type="match status" value="1"/>
</dbReference>
<dbReference type="Pfam" id="PF01425">
    <property type="entry name" value="Amidase"/>
    <property type="match status" value="1"/>
</dbReference>
<comment type="caution">
    <text evidence="2">The sequence shown here is derived from an EMBL/GenBank/DDBJ whole genome shotgun (WGS) entry which is preliminary data.</text>
</comment>
<dbReference type="STRING" id="1664694.A0A0N1H3E6"/>
<gene>
    <name evidence="2" type="ORF">AB675_9970</name>
</gene>
<dbReference type="EMBL" id="LFJN01000041">
    <property type="protein sequence ID" value="KPI35363.1"/>
    <property type="molecule type" value="Genomic_DNA"/>
</dbReference>
<dbReference type="InterPro" id="IPR036928">
    <property type="entry name" value="AS_sf"/>
</dbReference>
<evidence type="ECO:0000313" key="3">
    <source>
        <dbReference type="Proteomes" id="UP000038010"/>
    </source>
</evidence>